<proteinExistence type="predicted"/>
<evidence type="ECO:0000259" key="3">
    <source>
        <dbReference type="Pfam" id="PF00905"/>
    </source>
</evidence>
<dbReference type="Gene3D" id="3.40.710.10">
    <property type="entry name" value="DD-peptidase/beta-lactamase superfamily"/>
    <property type="match status" value="1"/>
</dbReference>
<dbReference type="GO" id="GO:0005886">
    <property type="term" value="C:plasma membrane"/>
    <property type="evidence" value="ECO:0007669"/>
    <property type="project" value="TreeGrafter"/>
</dbReference>
<dbReference type="Gene3D" id="3.30.450.330">
    <property type="match status" value="1"/>
</dbReference>
<reference evidence="4" key="1">
    <citation type="journal article" date="2013" name="Environ. Microbiol.">
        <title>Microbiota from the distal guts of lean and obese adolescents exhibit partial functional redundancy besides clear differences in community structure.</title>
        <authorList>
            <person name="Ferrer M."/>
            <person name="Ruiz A."/>
            <person name="Lanza F."/>
            <person name="Haange S.B."/>
            <person name="Oberbach A."/>
            <person name="Till H."/>
            <person name="Bargiela R."/>
            <person name="Campoy C."/>
            <person name="Segura M.T."/>
            <person name="Richter M."/>
            <person name="von Bergen M."/>
            <person name="Seifert J."/>
            <person name="Suarez A."/>
        </authorList>
    </citation>
    <scope>NUCLEOTIDE SEQUENCE</scope>
</reference>
<dbReference type="InterPro" id="IPR001460">
    <property type="entry name" value="PCN-bd_Tpept"/>
</dbReference>
<comment type="caution">
    <text evidence="4">The sequence shown here is derived from an EMBL/GenBank/DDBJ whole genome shotgun (WGS) entry which is preliminary data.</text>
</comment>
<dbReference type="EMBL" id="AJWZ01008480">
    <property type="protein sequence ID" value="EKC53992.1"/>
    <property type="molecule type" value="Genomic_DNA"/>
</dbReference>
<dbReference type="PANTHER" id="PTHR30627">
    <property type="entry name" value="PEPTIDOGLYCAN D,D-TRANSPEPTIDASE"/>
    <property type="match status" value="1"/>
</dbReference>
<sequence>VVTETYEPGSVFKTVMASVGLEEDVVETDTAGDFYCSGSQMVSGIKINCANKSGHGSESLRNALENSCNPALIQLGQRIGATTLYKYFKAFGLFDKTGIATSGEASSQFHKLENVGTTELATMSFGQRFTITPLQMITAASAIANNGVLVQPRIVKSIENPDTGAVTNIDVKEVRQVISSETATKVRSMMQSVVTDGGGKYGAVKGYTIGGKTGTSEPNPNHPEDGYVVSFLAIAPVENTKVVALLVLYGPQVKNYYGGAIAA</sequence>
<evidence type="ECO:0000256" key="2">
    <source>
        <dbReference type="ARBA" id="ARBA00023136"/>
    </source>
</evidence>
<feature type="non-terminal residue" evidence="4">
    <location>
        <position position="1"/>
    </location>
</feature>
<dbReference type="AlphaFoldDB" id="K1RZK7"/>
<accession>K1RZK7</accession>
<feature type="domain" description="Penicillin-binding protein transpeptidase" evidence="3">
    <location>
        <begin position="2"/>
        <end position="263"/>
    </location>
</feature>
<dbReference type="PANTHER" id="PTHR30627:SF1">
    <property type="entry name" value="PEPTIDOGLYCAN D,D-TRANSPEPTIDASE FTSI"/>
    <property type="match status" value="1"/>
</dbReference>
<protein>
    <submittedName>
        <fullName evidence="4">Stage V sporulation protein D</fullName>
    </submittedName>
</protein>
<organism evidence="4">
    <name type="scientific">human gut metagenome</name>
    <dbReference type="NCBI Taxonomy" id="408170"/>
    <lineage>
        <taxon>unclassified sequences</taxon>
        <taxon>metagenomes</taxon>
        <taxon>organismal metagenomes</taxon>
    </lineage>
</organism>
<dbReference type="SUPFAM" id="SSF56601">
    <property type="entry name" value="beta-lactamase/transpeptidase-like"/>
    <property type="match status" value="1"/>
</dbReference>
<gene>
    <name evidence="4" type="ORF">OBE_12311</name>
</gene>
<evidence type="ECO:0000313" key="4">
    <source>
        <dbReference type="EMBL" id="EKC53992.1"/>
    </source>
</evidence>
<dbReference type="GO" id="GO:0071555">
    <property type="term" value="P:cell wall organization"/>
    <property type="evidence" value="ECO:0007669"/>
    <property type="project" value="TreeGrafter"/>
</dbReference>
<dbReference type="InterPro" id="IPR050515">
    <property type="entry name" value="Beta-lactam/transpept"/>
</dbReference>
<dbReference type="InterPro" id="IPR012338">
    <property type="entry name" value="Beta-lactam/transpept-like"/>
</dbReference>
<dbReference type="Pfam" id="PF00905">
    <property type="entry name" value="Transpeptidase"/>
    <property type="match status" value="1"/>
</dbReference>
<keyword evidence="2" id="KW-0472">Membrane</keyword>
<name>K1RZK7_9ZZZZ</name>
<evidence type="ECO:0000256" key="1">
    <source>
        <dbReference type="ARBA" id="ARBA00004370"/>
    </source>
</evidence>
<feature type="non-terminal residue" evidence="4">
    <location>
        <position position="263"/>
    </location>
</feature>
<dbReference type="GO" id="GO:0008658">
    <property type="term" value="F:penicillin binding"/>
    <property type="evidence" value="ECO:0007669"/>
    <property type="project" value="InterPro"/>
</dbReference>
<comment type="subcellular location">
    <subcellularLocation>
        <location evidence="1">Membrane</location>
    </subcellularLocation>
</comment>